<dbReference type="GO" id="GO:0003723">
    <property type="term" value="F:RNA binding"/>
    <property type="evidence" value="ECO:0007669"/>
    <property type="project" value="UniProtKB-UniRule"/>
</dbReference>
<accession>A0A9Q0LTY4</accession>
<dbReference type="PROSITE" id="PS50102">
    <property type="entry name" value="RRM"/>
    <property type="match status" value="3"/>
</dbReference>
<keyword evidence="5" id="KW-0687">Ribonucleoprotein</keyword>
<dbReference type="Proteomes" id="UP001149090">
    <property type="component" value="Unassembled WGS sequence"/>
</dbReference>
<evidence type="ECO:0000259" key="4">
    <source>
        <dbReference type="PROSITE" id="PS50102"/>
    </source>
</evidence>
<dbReference type="InterPro" id="IPR035979">
    <property type="entry name" value="RBD_domain_sf"/>
</dbReference>
<organism evidence="5 6">
    <name type="scientific">Anaeramoeba ignava</name>
    <name type="common">Anaerobic marine amoeba</name>
    <dbReference type="NCBI Taxonomy" id="1746090"/>
    <lineage>
        <taxon>Eukaryota</taxon>
        <taxon>Metamonada</taxon>
        <taxon>Anaeramoebidae</taxon>
        <taxon>Anaeramoeba</taxon>
    </lineage>
</organism>
<dbReference type="InterPro" id="IPR012677">
    <property type="entry name" value="Nucleotide-bd_a/b_plait_sf"/>
</dbReference>
<evidence type="ECO:0000256" key="2">
    <source>
        <dbReference type="PROSITE-ProRule" id="PRU00176"/>
    </source>
</evidence>
<evidence type="ECO:0000313" key="5">
    <source>
        <dbReference type="EMBL" id="KAJ5078631.1"/>
    </source>
</evidence>
<keyword evidence="6" id="KW-1185">Reference proteome</keyword>
<evidence type="ECO:0000256" key="3">
    <source>
        <dbReference type="SAM" id="MobiDB-lite"/>
    </source>
</evidence>
<dbReference type="SUPFAM" id="SSF54928">
    <property type="entry name" value="RNA-binding domain, RBD"/>
    <property type="match status" value="2"/>
</dbReference>
<dbReference type="InterPro" id="IPR000504">
    <property type="entry name" value="RRM_dom"/>
</dbReference>
<evidence type="ECO:0000256" key="1">
    <source>
        <dbReference type="ARBA" id="ARBA00022884"/>
    </source>
</evidence>
<feature type="compositionally biased region" description="Low complexity" evidence="3">
    <location>
        <begin position="429"/>
        <end position="470"/>
    </location>
</feature>
<feature type="compositionally biased region" description="Acidic residues" evidence="3">
    <location>
        <begin position="11"/>
        <end position="29"/>
    </location>
</feature>
<dbReference type="SMART" id="SM00360">
    <property type="entry name" value="RRM"/>
    <property type="match status" value="3"/>
</dbReference>
<feature type="compositionally biased region" description="Polar residues" evidence="3">
    <location>
        <begin position="353"/>
        <end position="363"/>
    </location>
</feature>
<reference evidence="5" key="1">
    <citation type="submission" date="2022-10" db="EMBL/GenBank/DDBJ databases">
        <title>Novel sulphate-reducing endosymbionts in the free-living metamonad Anaeramoeba.</title>
        <authorList>
            <person name="Jerlstrom-Hultqvist J."/>
            <person name="Cepicka I."/>
            <person name="Gallot-Lavallee L."/>
            <person name="Salas-Leiva D."/>
            <person name="Curtis B.A."/>
            <person name="Zahonova K."/>
            <person name="Pipaliya S."/>
            <person name="Dacks J."/>
            <person name="Roger A.J."/>
        </authorList>
    </citation>
    <scope>NUCLEOTIDE SEQUENCE</scope>
    <source>
        <strain evidence="5">BMAN</strain>
    </source>
</reference>
<comment type="caution">
    <text evidence="5">The sequence shown here is derived from an EMBL/GenBank/DDBJ whole genome shotgun (WGS) entry which is preliminary data.</text>
</comment>
<dbReference type="OMA" id="SQRYEIN"/>
<feature type="region of interest" description="Disordered" evidence="3">
    <location>
        <begin position="1"/>
        <end position="31"/>
    </location>
</feature>
<dbReference type="GO" id="GO:1990904">
    <property type="term" value="C:ribonucleoprotein complex"/>
    <property type="evidence" value="ECO:0007669"/>
    <property type="project" value="UniProtKB-KW"/>
</dbReference>
<feature type="domain" description="RRM" evidence="4">
    <location>
        <begin position="244"/>
        <end position="323"/>
    </location>
</feature>
<dbReference type="Pfam" id="PF00076">
    <property type="entry name" value="RRM_1"/>
    <property type="match status" value="2"/>
</dbReference>
<feature type="region of interest" description="Disordered" evidence="3">
    <location>
        <begin position="348"/>
        <end position="371"/>
    </location>
</feature>
<feature type="domain" description="RRM" evidence="4">
    <location>
        <begin position="152"/>
        <end position="232"/>
    </location>
</feature>
<dbReference type="AlphaFoldDB" id="A0A9Q0LTY4"/>
<dbReference type="EMBL" id="JAPDFW010000053">
    <property type="protein sequence ID" value="KAJ5078631.1"/>
    <property type="molecule type" value="Genomic_DNA"/>
</dbReference>
<dbReference type="Gene3D" id="3.30.70.330">
    <property type="match status" value="3"/>
</dbReference>
<dbReference type="OrthoDB" id="439808at2759"/>
<keyword evidence="1 2" id="KW-0694">RNA-binding</keyword>
<protein>
    <submittedName>
        <fullName evidence="5">Heterogeneous nuclear ribonucleoprotein</fullName>
    </submittedName>
</protein>
<gene>
    <name evidence="5" type="ORF">M0811_04956</name>
</gene>
<name>A0A9Q0LTY4_ANAIG</name>
<feature type="domain" description="RRM" evidence="4">
    <location>
        <begin position="66"/>
        <end position="150"/>
    </location>
</feature>
<evidence type="ECO:0000313" key="6">
    <source>
        <dbReference type="Proteomes" id="UP001149090"/>
    </source>
</evidence>
<feature type="compositionally biased region" description="Low complexity" evidence="3">
    <location>
        <begin position="1"/>
        <end position="10"/>
    </location>
</feature>
<proteinExistence type="predicted"/>
<feature type="region of interest" description="Disordered" evidence="3">
    <location>
        <begin position="429"/>
        <end position="480"/>
    </location>
</feature>
<dbReference type="PANTHER" id="PTHR21245">
    <property type="entry name" value="HETEROGENEOUS NUCLEAR RIBONUCLEOPROTEIN"/>
    <property type="match status" value="1"/>
</dbReference>
<feature type="compositionally biased region" description="Polar residues" evidence="3">
    <location>
        <begin position="471"/>
        <end position="480"/>
    </location>
</feature>
<sequence>MQQNNQNQNENENENENENQNENQNENENENQTKIKKKGFEINEEAGQVITFEDDENFVFEDAIDFGVFVRDVARGVTDEEFRKAFESIGNIHSAKVVKDKITGRTRGFGFVRFYDKESVQKCLDMIKKPIFQDQITGKFQEVQINLIDPKNKLFIGKIPRNFTEEETKQEIEKVAGVPLESFDLAYSSDGKSKSYGWATFKTNKLASQALKNITRSATLGMSDLFASFAQIKAQDPRIVLSVKTLFIKGVPGETREDEIYNLFGGSVTGIERVKIPLDKLTSRPLGHAIINFKTRKQAEEAIDKYQGHQFKGRMLKIEWCIPQDQKLKQKRFSNYYQNQTFGAQQFHPYSPYQRNRYTQQNPGMMGMNPNQSYYYNQKGYQNYNQSYGNNYYSKSSKNQYNQNYQSAYQQPTYHSNYHHSVYPNQTSYQQTTYPSQSNYQQSNYQQSNYQQSNLNSQTSTYQQSSNQSTFQPNFQPNQR</sequence>